<evidence type="ECO:0000313" key="1">
    <source>
        <dbReference type="EMBL" id="MBX19354.1"/>
    </source>
</evidence>
<sequence>MFIYRRLWFCAFCRPTEVGTGRPG</sequence>
<reference evidence="1" key="1">
    <citation type="submission" date="2018-02" db="EMBL/GenBank/DDBJ databases">
        <title>Rhizophora mucronata_Transcriptome.</title>
        <authorList>
            <person name="Meera S.P."/>
            <person name="Sreeshan A."/>
            <person name="Augustine A."/>
        </authorList>
    </citation>
    <scope>NUCLEOTIDE SEQUENCE</scope>
    <source>
        <tissue evidence="1">Leaf</tissue>
    </source>
</reference>
<organism evidence="1">
    <name type="scientific">Rhizophora mucronata</name>
    <name type="common">Asiatic mangrove</name>
    <dbReference type="NCBI Taxonomy" id="61149"/>
    <lineage>
        <taxon>Eukaryota</taxon>
        <taxon>Viridiplantae</taxon>
        <taxon>Streptophyta</taxon>
        <taxon>Embryophyta</taxon>
        <taxon>Tracheophyta</taxon>
        <taxon>Spermatophyta</taxon>
        <taxon>Magnoliopsida</taxon>
        <taxon>eudicotyledons</taxon>
        <taxon>Gunneridae</taxon>
        <taxon>Pentapetalae</taxon>
        <taxon>rosids</taxon>
        <taxon>fabids</taxon>
        <taxon>Malpighiales</taxon>
        <taxon>Rhizophoraceae</taxon>
        <taxon>Rhizophora</taxon>
    </lineage>
</organism>
<name>A0A2P2LN08_RHIMU</name>
<dbReference type="AlphaFoldDB" id="A0A2P2LN08"/>
<dbReference type="EMBL" id="GGEC01038870">
    <property type="protein sequence ID" value="MBX19354.1"/>
    <property type="molecule type" value="Transcribed_RNA"/>
</dbReference>
<proteinExistence type="predicted"/>
<accession>A0A2P2LN08</accession>
<protein>
    <submittedName>
        <fullName evidence="1">Uncharacterized protein</fullName>
    </submittedName>
</protein>